<feature type="signal peptide" evidence="1">
    <location>
        <begin position="1"/>
        <end position="25"/>
    </location>
</feature>
<dbReference type="Pfam" id="PF01856">
    <property type="entry name" value="HP_OMP"/>
    <property type="match status" value="1"/>
</dbReference>
<feature type="chain" id="PRO_5012951284" evidence="1">
    <location>
        <begin position="26"/>
        <end position="270"/>
    </location>
</feature>
<name>A0A1M4NHA0_HELBI</name>
<protein>
    <submittedName>
        <fullName evidence="2">OMP487</fullName>
    </submittedName>
</protein>
<dbReference type="AlphaFoldDB" id="A0A1M4NHA0"/>
<sequence length="270" mass="29516">MITITKNLKHSLLGFSILACLNPLGAECNSGYFALGFQYSYMSSEGKTQVFASPVPSAQTATTDAISGSLFGGDIQLGYKQFLGKKKRFGLRYYVMFSAQGGRYSYPYGYKNNADGTTTSYTIRNGGMVDLFYGVGMDALFNFFDSPKRSLGIFGGVVLGGTSWLLGNNKACPVMDYVISDSAGTITCNTMDSYAQVAKKLGSKAHYSPSFVQFAFNFGVRGNFSKHNGFEVGVRVPVINTPYFTNKDNPTMNLSFRRVIALFANYVVNF</sequence>
<reference evidence="2" key="1">
    <citation type="submission" date="2016-10" db="EMBL/GenBank/DDBJ databases">
        <title>Proteomic and phylogenetic analysis of the outer membrane protein repertoire of gastric Helicobacter species.</title>
        <authorList>
            <person name="Joosten M."/>
        </authorList>
    </citation>
    <scope>NUCLEOTIDE SEQUENCE</scope>
    <source>
        <strain evidence="2">M7</strain>
    </source>
</reference>
<dbReference type="InterPro" id="IPR002718">
    <property type="entry name" value="OMP_Helicobacter"/>
</dbReference>
<dbReference type="EMBL" id="LT633382">
    <property type="protein sequence ID" value="SFZ71873.1"/>
    <property type="molecule type" value="Genomic_DNA"/>
</dbReference>
<keyword evidence="1" id="KW-0732">Signal</keyword>
<dbReference type="PROSITE" id="PS51257">
    <property type="entry name" value="PROKAR_LIPOPROTEIN"/>
    <property type="match status" value="1"/>
</dbReference>
<dbReference type="RefSeq" id="WP_233707414.1">
    <property type="nucleotide sequence ID" value="NZ_FZLK01000015.1"/>
</dbReference>
<accession>A0A1M4NHA0</accession>
<dbReference type="PRINTS" id="PR01776">
    <property type="entry name" value="HPOMPFAMILY"/>
</dbReference>
<evidence type="ECO:0000313" key="2">
    <source>
        <dbReference type="EMBL" id="SFZ71873.1"/>
    </source>
</evidence>
<gene>
    <name evidence="2" type="primary">omp487</name>
</gene>
<organism evidence="2">
    <name type="scientific">Helicobacter bizzozeronii</name>
    <dbReference type="NCBI Taxonomy" id="56877"/>
    <lineage>
        <taxon>Bacteria</taxon>
        <taxon>Pseudomonadati</taxon>
        <taxon>Campylobacterota</taxon>
        <taxon>Epsilonproteobacteria</taxon>
        <taxon>Campylobacterales</taxon>
        <taxon>Helicobacteraceae</taxon>
        <taxon>Helicobacter</taxon>
    </lineage>
</organism>
<evidence type="ECO:0000256" key="1">
    <source>
        <dbReference type="SAM" id="SignalP"/>
    </source>
</evidence>
<proteinExistence type="predicted"/>